<evidence type="ECO:0000259" key="8">
    <source>
        <dbReference type="Pfam" id="PF02687"/>
    </source>
</evidence>
<dbReference type="InterPro" id="IPR025857">
    <property type="entry name" value="MacB_PCD"/>
</dbReference>
<dbReference type="Proteomes" id="UP000306602">
    <property type="component" value="Unassembled WGS sequence"/>
</dbReference>
<evidence type="ECO:0000256" key="7">
    <source>
        <dbReference type="SAM" id="Phobius"/>
    </source>
</evidence>
<organism evidence="10 11">
    <name type="scientific">Aliishimia ponticola</name>
    <dbReference type="NCBI Taxonomy" id="2499833"/>
    <lineage>
        <taxon>Bacteria</taxon>
        <taxon>Pseudomonadati</taxon>
        <taxon>Pseudomonadota</taxon>
        <taxon>Alphaproteobacteria</taxon>
        <taxon>Rhodobacterales</taxon>
        <taxon>Paracoccaceae</taxon>
        <taxon>Aliishimia</taxon>
    </lineage>
</organism>
<evidence type="ECO:0000256" key="6">
    <source>
        <dbReference type="ARBA" id="ARBA00038076"/>
    </source>
</evidence>
<dbReference type="GO" id="GO:0005886">
    <property type="term" value="C:plasma membrane"/>
    <property type="evidence" value="ECO:0007669"/>
    <property type="project" value="UniProtKB-SubCell"/>
</dbReference>
<dbReference type="Pfam" id="PF12704">
    <property type="entry name" value="MacB_PCD"/>
    <property type="match status" value="1"/>
</dbReference>
<evidence type="ECO:0000313" key="10">
    <source>
        <dbReference type="EMBL" id="THH36902.1"/>
    </source>
</evidence>
<dbReference type="AlphaFoldDB" id="A0A4S4NBW1"/>
<reference evidence="10 11" key="1">
    <citation type="submission" date="2019-04" db="EMBL/GenBank/DDBJ databases">
        <title>Shimia ponticola sp. nov., isolated from seawater.</title>
        <authorList>
            <person name="Kim Y.-O."/>
            <person name="Yoon J.-H."/>
        </authorList>
    </citation>
    <scope>NUCLEOTIDE SEQUENCE [LARGE SCALE GENOMIC DNA]</scope>
    <source>
        <strain evidence="10 11">MYP11</strain>
    </source>
</reference>
<protein>
    <submittedName>
        <fullName evidence="10">FtsX-like permease family protein</fullName>
    </submittedName>
</protein>
<gene>
    <name evidence="10" type="ORF">E4Z66_08140</name>
</gene>
<accession>A0A4S4NBW1</accession>
<evidence type="ECO:0000259" key="9">
    <source>
        <dbReference type="Pfam" id="PF12704"/>
    </source>
</evidence>
<evidence type="ECO:0000256" key="2">
    <source>
        <dbReference type="ARBA" id="ARBA00022475"/>
    </source>
</evidence>
<feature type="domain" description="ABC3 transporter permease C-terminal" evidence="8">
    <location>
        <begin position="282"/>
        <end position="395"/>
    </location>
</feature>
<dbReference type="RefSeq" id="WP_136462500.1">
    <property type="nucleotide sequence ID" value="NZ_SRKY01000002.1"/>
</dbReference>
<keyword evidence="11" id="KW-1185">Reference proteome</keyword>
<evidence type="ECO:0000256" key="5">
    <source>
        <dbReference type="ARBA" id="ARBA00023136"/>
    </source>
</evidence>
<evidence type="ECO:0000313" key="11">
    <source>
        <dbReference type="Proteomes" id="UP000306602"/>
    </source>
</evidence>
<comment type="subcellular location">
    <subcellularLocation>
        <location evidence="1">Cell membrane</location>
        <topology evidence="1">Multi-pass membrane protein</topology>
    </subcellularLocation>
</comment>
<keyword evidence="5 7" id="KW-0472">Membrane</keyword>
<feature type="transmembrane region" description="Helical" evidence="7">
    <location>
        <begin position="366"/>
        <end position="385"/>
    </location>
</feature>
<dbReference type="InterPro" id="IPR003838">
    <property type="entry name" value="ABC3_permease_C"/>
</dbReference>
<comment type="caution">
    <text evidence="10">The sequence shown here is derived from an EMBL/GenBank/DDBJ whole genome shotgun (WGS) entry which is preliminary data.</text>
</comment>
<comment type="similarity">
    <text evidence="6">Belongs to the ABC-4 integral membrane protein family.</text>
</comment>
<proteinExistence type="inferred from homology"/>
<feature type="transmembrane region" description="Helical" evidence="7">
    <location>
        <begin position="324"/>
        <end position="354"/>
    </location>
</feature>
<dbReference type="PANTHER" id="PTHR30572:SF4">
    <property type="entry name" value="ABC TRANSPORTER PERMEASE YTRF"/>
    <property type="match status" value="1"/>
</dbReference>
<dbReference type="PANTHER" id="PTHR30572">
    <property type="entry name" value="MEMBRANE COMPONENT OF TRANSPORTER-RELATED"/>
    <property type="match status" value="1"/>
</dbReference>
<evidence type="ECO:0000256" key="3">
    <source>
        <dbReference type="ARBA" id="ARBA00022692"/>
    </source>
</evidence>
<sequence>MLWETFKLALQAIRRNTMRSFLTVLGVVIGVAAVIAMVTIGAGSSAQVTADVETLGANRLMLSPGQNRMGPGSGSSSARPFDLSDIDKIVEQLGSIGVAVPTATDQLVAVFGNENYQTSVTGTDSGYLTLSEWELSSGRGFTDAEERGRSVCILGQTVVDELFGSVSPVGEDIRLGTLSCEVIGVLEPKGASTFGTDQDDVIIIPFRTYARRIAGTMDVPMISLMMRDGVSTDRAVNDLTALMREIRRIGASDEDDFTINTMEQLSAMLSGISSVLTGLLSAVAGVSLLVGGIGIMNIMLVSVTERTREIGIRMAVGAQSGQVLLQFLVEAIVLSSIGGLLGIILGMALGFVGANALNVPFIPDPSIILIAFAFSAAVGVVFGYFPARSAARLDPIEALRH</sequence>
<dbReference type="Pfam" id="PF02687">
    <property type="entry name" value="FtsX"/>
    <property type="match status" value="1"/>
</dbReference>
<dbReference type="OrthoDB" id="9802264at2"/>
<keyword evidence="2" id="KW-1003">Cell membrane</keyword>
<keyword evidence="4 7" id="KW-1133">Transmembrane helix</keyword>
<name>A0A4S4NBW1_9RHOB</name>
<evidence type="ECO:0000256" key="4">
    <source>
        <dbReference type="ARBA" id="ARBA00022989"/>
    </source>
</evidence>
<feature type="transmembrane region" description="Helical" evidence="7">
    <location>
        <begin position="279"/>
        <end position="303"/>
    </location>
</feature>
<feature type="domain" description="MacB-like periplasmic core" evidence="9">
    <location>
        <begin position="20"/>
        <end position="241"/>
    </location>
</feature>
<keyword evidence="3 7" id="KW-0812">Transmembrane</keyword>
<dbReference type="InterPro" id="IPR050250">
    <property type="entry name" value="Macrolide_Exporter_MacB"/>
</dbReference>
<feature type="transmembrane region" description="Helical" evidence="7">
    <location>
        <begin position="21"/>
        <end position="42"/>
    </location>
</feature>
<dbReference type="GO" id="GO:0022857">
    <property type="term" value="F:transmembrane transporter activity"/>
    <property type="evidence" value="ECO:0007669"/>
    <property type="project" value="TreeGrafter"/>
</dbReference>
<evidence type="ECO:0000256" key="1">
    <source>
        <dbReference type="ARBA" id="ARBA00004651"/>
    </source>
</evidence>
<dbReference type="EMBL" id="SRKY01000002">
    <property type="protein sequence ID" value="THH36902.1"/>
    <property type="molecule type" value="Genomic_DNA"/>
</dbReference>